<evidence type="ECO:0000256" key="2">
    <source>
        <dbReference type="ARBA" id="ARBA00022801"/>
    </source>
</evidence>
<evidence type="ECO:0000256" key="3">
    <source>
        <dbReference type="ARBA" id="ARBA00023080"/>
    </source>
</evidence>
<keyword evidence="3 4" id="KW-0546">Nucleotide metabolism</keyword>
<feature type="site" description="Important for substrate specificity" evidence="4">
    <location>
        <position position="12"/>
    </location>
</feature>
<dbReference type="AlphaFoldDB" id="A0A2S0VX81"/>
<evidence type="ECO:0000256" key="4">
    <source>
        <dbReference type="HAMAP-Rule" id="MF_00528"/>
    </source>
</evidence>
<dbReference type="Pfam" id="PF02545">
    <property type="entry name" value="Maf"/>
    <property type="match status" value="1"/>
</dbReference>
<gene>
    <name evidence="5" type="ORF">C2869_21435</name>
</gene>
<feature type="site" description="Important for substrate specificity" evidence="4">
    <location>
        <position position="72"/>
    </location>
</feature>
<dbReference type="NCBIfam" id="TIGR00172">
    <property type="entry name" value="maf"/>
    <property type="match status" value="1"/>
</dbReference>
<comment type="function">
    <text evidence="4">Nucleoside triphosphate pyrophosphatase that hydrolyzes dTTP and UTP. May have a dual role in cell division arrest and in preventing the incorporation of modified nucleotides into cellular nucleic acids.</text>
</comment>
<dbReference type="HAMAP" id="MF_00528">
    <property type="entry name" value="Maf"/>
    <property type="match status" value="1"/>
</dbReference>
<evidence type="ECO:0000313" key="6">
    <source>
        <dbReference type="Proteomes" id="UP000244441"/>
    </source>
</evidence>
<dbReference type="InterPro" id="IPR003697">
    <property type="entry name" value="Maf-like"/>
</dbReference>
<dbReference type="PIRSF" id="PIRSF006305">
    <property type="entry name" value="Maf"/>
    <property type="match status" value="1"/>
</dbReference>
<dbReference type="EC" id="3.6.1.9" evidence="4"/>
<dbReference type="InterPro" id="IPR029001">
    <property type="entry name" value="ITPase-like_fam"/>
</dbReference>
<dbReference type="GO" id="GO:0036221">
    <property type="term" value="F:UTP diphosphatase activity"/>
    <property type="evidence" value="ECO:0007669"/>
    <property type="project" value="RHEA"/>
</dbReference>
<evidence type="ECO:0000256" key="1">
    <source>
        <dbReference type="ARBA" id="ARBA00001968"/>
    </source>
</evidence>
<feature type="active site" description="Proton acceptor" evidence="4">
    <location>
        <position position="71"/>
    </location>
</feature>
<dbReference type="OrthoDB" id="9807767at2"/>
<dbReference type="KEGG" id="cate:C2869_21435"/>
<accession>A0A2S0VX81</accession>
<feature type="site" description="Important for substrate specificity" evidence="4">
    <location>
        <position position="155"/>
    </location>
</feature>
<comment type="similarity">
    <text evidence="4">Belongs to the Maf family. YhdE subfamily.</text>
</comment>
<comment type="caution">
    <text evidence="4">Lacks conserved residue(s) required for the propagation of feature annotation.</text>
</comment>
<protein>
    <recommendedName>
        <fullName evidence="4">dTTP/UTP pyrophosphatase</fullName>
        <shortName evidence="4">dTTPase/UTPase</shortName>
        <ecNumber evidence="4">3.6.1.9</ecNumber>
    </recommendedName>
    <alternativeName>
        <fullName evidence="4">Nucleoside triphosphate pyrophosphatase</fullName>
    </alternativeName>
    <alternativeName>
        <fullName evidence="4">Nucleotide pyrophosphatase</fullName>
        <shortName evidence="4">Nucleotide PPase</shortName>
    </alternativeName>
</protein>
<dbReference type="GO" id="GO:0009117">
    <property type="term" value="P:nucleotide metabolic process"/>
    <property type="evidence" value="ECO:0007669"/>
    <property type="project" value="UniProtKB-KW"/>
</dbReference>
<keyword evidence="4" id="KW-0963">Cytoplasm</keyword>
<dbReference type="EMBL" id="CP026604">
    <property type="protein sequence ID" value="AWB68803.1"/>
    <property type="molecule type" value="Genomic_DNA"/>
</dbReference>
<keyword evidence="6" id="KW-1185">Reference proteome</keyword>
<dbReference type="RefSeq" id="WP_108604856.1">
    <property type="nucleotide sequence ID" value="NZ_CP026604.1"/>
</dbReference>
<dbReference type="PANTHER" id="PTHR43213:SF5">
    <property type="entry name" value="BIFUNCTIONAL DTTP_UTP PYROPHOSPHATASE_METHYLTRANSFERASE PROTEIN-RELATED"/>
    <property type="match status" value="1"/>
</dbReference>
<evidence type="ECO:0000313" key="5">
    <source>
        <dbReference type="EMBL" id="AWB68803.1"/>
    </source>
</evidence>
<keyword evidence="2 4" id="KW-0378">Hydrolase</keyword>
<dbReference type="GO" id="GO:0036218">
    <property type="term" value="F:dTTP diphosphatase activity"/>
    <property type="evidence" value="ECO:0007669"/>
    <property type="project" value="RHEA"/>
</dbReference>
<sequence>MTQIYLASQSPRRRELLQQIGVTFDIINASIDETPFNGESPEQLVVRLATEKARAGLAQVSDESAVVIGSDTIVVSPQGEIFGKPQNFADAQRMLNALSNNTHSVMTALAVVTRQQVWSQNVITKVSFCHLSADMIAAYWQTGEPHDKAGAYGIQGFAGQYVNHLQGSYSAVVGLPLYETRQLLDLAIDSVN</sequence>
<dbReference type="Gene3D" id="3.90.950.10">
    <property type="match status" value="1"/>
</dbReference>
<dbReference type="CDD" id="cd00555">
    <property type="entry name" value="Maf"/>
    <property type="match status" value="1"/>
</dbReference>
<comment type="catalytic activity">
    <reaction evidence="4">
        <text>UTP + H2O = UMP + diphosphate + H(+)</text>
        <dbReference type="Rhea" id="RHEA:29395"/>
        <dbReference type="ChEBI" id="CHEBI:15377"/>
        <dbReference type="ChEBI" id="CHEBI:15378"/>
        <dbReference type="ChEBI" id="CHEBI:33019"/>
        <dbReference type="ChEBI" id="CHEBI:46398"/>
        <dbReference type="ChEBI" id="CHEBI:57865"/>
        <dbReference type="EC" id="3.6.1.9"/>
    </reaction>
</comment>
<comment type="cofactor">
    <cofactor evidence="1 4">
        <name>a divalent metal cation</name>
        <dbReference type="ChEBI" id="CHEBI:60240"/>
    </cofactor>
</comment>
<reference evidence="5 6" key="1">
    <citation type="submission" date="2018-01" db="EMBL/GenBank/DDBJ databases">
        <title>Genome sequence of a Cantenovulum-like bacteria.</title>
        <authorList>
            <person name="Tan W.R."/>
            <person name="Lau N.-S."/>
            <person name="Go F."/>
            <person name="Amirul A.-A.A."/>
        </authorList>
    </citation>
    <scope>NUCLEOTIDE SEQUENCE [LARGE SCALE GENOMIC DNA]</scope>
    <source>
        <strain evidence="5 6">CCB-QB4</strain>
    </source>
</reference>
<name>A0A2S0VX81_9ALTE</name>
<dbReference type="PANTHER" id="PTHR43213">
    <property type="entry name" value="BIFUNCTIONAL DTTP/UTP PYROPHOSPHATASE/METHYLTRANSFERASE PROTEIN-RELATED"/>
    <property type="match status" value="1"/>
</dbReference>
<dbReference type="SUPFAM" id="SSF52972">
    <property type="entry name" value="ITPase-like"/>
    <property type="match status" value="1"/>
</dbReference>
<comment type="catalytic activity">
    <reaction evidence="4">
        <text>dTTP + H2O = dTMP + diphosphate + H(+)</text>
        <dbReference type="Rhea" id="RHEA:28534"/>
        <dbReference type="ChEBI" id="CHEBI:15377"/>
        <dbReference type="ChEBI" id="CHEBI:15378"/>
        <dbReference type="ChEBI" id="CHEBI:33019"/>
        <dbReference type="ChEBI" id="CHEBI:37568"/>
        <dbReference type="ChEBI" id="CHEBI:63528"/>
        <dbReference type="EC" id="3.6.1.9"/>
    </reaction>
</comment>
<organism evidence="5 6">
    <name type="scientific">Saccharobesus litoralis</name>
    <dbReference type="NCBI Taxonomy" id="2172099"/>
    <lineage>
        <taxon>Bacteria</taxon>
        <taxon>Pseudomonadati</taxon>
        <taxon>Pseudomonadota</taxon>
        <taxon>Gammaproteobacteria</taxon>
        <taxon>Alteromonadales</taxon>
        <taxon>Alteromonadaceae</taxon>
        <taxon>Saccharobesus</taxon>
    </lineage>
</organism>
<dbReference type="GO" id="GO:0005737">
    <property type="term" value="C:cytoplasm"/>
    <property type="evidence" value="ECO:0007669"/>
    <property type="project" value="UniProtKB-SubCell"/>
</dbReference>
<dbReference type="Proteomes" id="UP000244441">
    <property type="component" value="Chromosome"/>
</dbReference>
<comment type="subcellular location">
    <subcellularLocation>
        <location evidence="4">Cytoplasm</location>
    </subcellularLocation>
</comment>
<proteinExistence type="inferred from homology"/>